<dbReference type="SUPFAM" id="SSF51445">
    <property type="entry name" value="(Trans)glycosidases"/>
    <property type="match status" value="1"/>
</dbReference>
<protein>
    <submittedName>
        <fullName evidence="2">PKD domain containing protein</fullName>
        <ecNumber evidence="2">3.2.1.31</ecNumber>
    </submittedName>
</protein>
<gene>
    <name evidence="2" type="ORF">HLPCO_001436</name>
</gene>
<dbReference type="InterPro" id="IPR017853">
    <property type="entry name" value="GH"/>
</dbReference>
<keyword evidence="3" id="KW-1185">Reference proteome</keyword>
<reference evidence="2 3" key="2">
    <citation type="journal article" date="2013" name="PLoS ONE">
        <title>INDIGO - INtegrated Data Warehouse of MIcrobial GenOmes with Examples from the Red Sea Extremophiles.</title>
        <authorList>
            <person name="Alam I."/>
            <person name="Antunes A."/>
            <person name="Kamau A.A."/>
            <person name="Ba Alawi W."/>
            <person name="Kalkatawi M."/>
            <person name="Stingl U."/>
            <person name="Bajic V.B."/>
        </authorList>
    </citation>
    <scope>NUCLEOTIDE SEQUENCE [LARGE SCALE GENOMIC DNA]</scope>
    <source>
        <strain evidence="2 3">SSD-17B</strain>
    </source>
</reference>
<accession>U2FI08</accession>
<dbReference type="eggNOG" id="COG3250">
    <property type="taxonomic scope" value="Bacteria"/>
</dbReference>
<dbReference type="InterPro" id="IPR013783">
    <property type="entry name" value="Ig-like_fold"/>
</dbReference>
<evidence type="ECO:0000313" key="2">
    <source>
        <dbReference type="EMBL" id="ERJ12450.1"/>
    </source>
</evidence>
<feature type="domain" description="Glycoside hydrolase family 2 catalytic" evidence="1">
    <location>
        <begin position="69"/>
        <end position="207"/>
    </location>
</feature>
<dbReference type="RefSeq" id="WP_008824971.1">
    <property type="nucleotide sequence ID" value="NZ_AFNU02000004.1"/>
</dbReference>
<dbReference type="EMBL" id="AFNU02000004">
    <property type="protein sequence ID" value="ERJ12450.1"/>
    <property type="molecule type" value="Genomic_DNA"/>
</dbReference>
<name>U2FI08_9MOLU</name>
<dbReference type="InterPro" id="IPR006103">
    <property type="entry name" value="Glyco_hydro_2_cat"/>
</dbReference>
<sequence length="412" mass="46737">MEAKTKPFNGVVEIKKEGNQFNLYRNNKPYYINGIGGFNNLDIAEEYGANSFRTWNSKHAGQVLDSASHHNMTVMLGITMSKKDEDYHDDNYKKQKRLEIQELLDQYKNHSSLLVWAIGNEINLGTNSAEAWTFVEDLASIIKEHDQNHPVCTVIAGANSDVINNITKYAPTINVIGINSYAGALHKVKEDCLKTNFEGPYIITEWGPVGHWEVDKTRWNAPIEQTSLEKAESYKKGFQYIKKHDDLFLGSYVFLWGQKEERTPTWYGLFVETNEDLDLKGEICPTVDVMCYSWTGSWPKNQAPIITNFTLNSKYAIDDICVNKGETFTGKVTAADPDCDELTYTWEILKEATKLGIGGSFEPRPAQITKNIKSSQNEFSYTINEEGAYRLYVYVLDGNNHVATANIPFLVK</sequence>
<evidence type="ECO:0000313" key="3">
    <source>
        <dbReference type="Proteomes" id="UP000005707"/>
    </source>
</evidence>
<dbReference type="Pfam" id="PF02836">
    <property type="entry name" value="Glyco_hydro_2_C"/>
    <property type="match status" value="1"/>
</dbReference>
<keyword evidence="2" id="KW-0326">Glycosidase</keyword>
<dbReference type="Gene3D" id="2.60.40.10">
    <property type="entry name" value="Immunoglobulins"/>
    <property type="match status" value="1"/>
</dbReference>
<dbReference type="EC" id="3.2.1.31" evidence="2"/>
<dbReference type="OrthoDB" id="9801077at2"/>
<organism evidence="2 3">
    <name type="scientific">Haloplasma contractile SSD-17B</name>
    <dbReference type="NCBI Taxonomy" id="1033810"/>
    <lineage>
        <taxon>Bacteria</taxon>
        <taxon>Bacillati</taxon>
        <taxon>Mycoplasmatota</taxon>
        <taxon>Mollicutes</taxon>
        <taxon>Haloplasmatales</taxon>
        <taxon>Haloplasmataceae</taxon>
        <taxon>Haloplasma</taxon>
    </lineage>
</organism>
<dbReference type="STRING" id="1033810.HLPCO_001436"/>
<dbReference type="Proteomes" id="UP000005707">
    <property type="component" value="Unassembled WGS sequence"/>
</dbReference>
<dbReference type="GO" id="GO:0005975">
    <property type="term" value="P:carbohydrate metabolic process"/>
    <property type="evidence" value="ECO:0007669"/>
    <property type="project" value="InterPro"/>
</dbReference>
<evidence type="ECO:0000259" key="1">
    <source>
        <dbReference type="Pfam" id="PF02836"/>
    </source>
</evidence>
<dbReference type="AlphaFoldDB" id="U2FI08"/>
<keyword evidence="2" id="KW-0378">Hydrolase</keyword>
<dbReference type="Gene3D" id="3.20.20.80">
    <property type="entry name" value="Glycosidases"/>
    <property type="match status" value="1"/>
</dbReference>
<dbReference type="GO" id="GO:0004566">
    <property type="term" value="F:beta-glucuronidase activity"/>
    <property type="evidence" value="ECO:0007669"/>
    <property type="project" value="UniProtKB-EC"/>
</dbReference>
<dbReference type="InParanoid" id="U2FI08"/>
<proteinExistence type="predicted"/>
<comment type="caution">
    <text evidence="2">The sequence shown here is derived from an EMBL/GenBank/DDBJ whole genome shotgun (WGS) entry which is preliminary data.</text>
</comment>
<reference evidence="2 3" key="1">
    <citation type="journal article" date="2011" name="J. Bacteriol.">
        <title>Genome sequence of Haloplasma contractile, an unusual contractile bacterium from a deep-sea anoxic brine lake.</title>
        <authorList>
            <person name="Antunes A."/>
            <person name="Alam I."/>
            <person name="El Dorry H."/>
            <person name="Siam R."/>
            <person name="Robertson A."/>
            <person name="Bajic V.B."/>
            <person name="Stingl U."/>
        </authorList>
    </citation>
    <scope>NUCLEOTIDE SEQUENCE [LARGE SCALE GENOMIC DNA]</scope>
    <source>
        <strain evidence="2 3">SSD-17B</strain>
    </source>
</reference>